<dbReference type="Pfam" id="PF13180">
    <property type="entry name" value="PDZ_2"/>
    <property type="match status" value="1"/>
</dbReference>
<dbReference type="AlphaFoldDB" id="A0A2U8GW26"/>
<dbReference type="CDD" id="cd14727">
    <property type="entry name" value="ChanN-like"/>
    <property type="match status" value="1"/>
</dbReference>
<evidence type="ECO:0000259" key="1">
    <source>
        <dbReference type="SMART" id="SM00228"/>
    </source>
</evidence>
<feature type="domain" description="PDZ" evidence="1">
    <location>
        <begin position="269"/>
        <end position="339"/>
    </location>
</feature>
<dbReference type="Pfam" id="PF04187">
    <property type="entry name" value="Cofac_haem_bdg"/>
    <property type="match status" value="1"/>
</dbReference>
<evidence type="ECO:0000313" key="3">
    <source>
        <dbReference type="Proteomes" id="UP000244930"/>
    </source>
</evidence>
<evidence type="ECO:0000313" key="2">
    <source>
        <dbReference type="EMBL" id="AWI77614.1"/>
    </source>
</evidence>
<protein>
    <recommendedName>
        <fullName evidence="1">PDZ domain-containing protein</fullName>
    </recommendedName>
</protein>
<dbReference type="Gene3D" id="2.30.42.10">
    <property type="match status" value="1"/>
</dbReference>
<keyword evidence="3" id="KW-1185">Reference proteome</keyword>
<gene>
    <name evidence="2" type="ORF">CEW83_09500</name>
</gene>
<reference evidence="2 3" key="1">
    <citation type="submission" date="2017-06" db="EMBL/GenBank/DDBJ databases">
        <title>Azoarcus.</title>
        <authorList>
            <person name="Woo J.-H."/>
            <person name="Kim H.-S."/>
        </authorList>
    </citation>
    <scope>NUCLEOTIDE SEQUENCE [LARGE SCALE GENOMIC DNA]</scope>
    <source>
        <strain evidence="2 3">TSPY31</strain>
    </source>
</reference>
<dbReference type="InterPro" id="IPR001478">
    <property type="entry name" value="PDZ"/>
</dbReference>
<dbReference type="SUPFAM" id="SSF159501">
    <property type="entry name" value="EreA/ChaN-like"/>
    <property type="match status" value="1"/>
</dbReference>
<dbReference type="KEGG" id="acom:CEW83_09500"/>
<sequence length="352" mass="37721">MALRDVVLLGEQHDNADHHRWQLQTLAALHAQRPDMVIGFEMFPRRLQAVLDQWVGGSLSEARFLELTSWDTIWRMPAELYMPLFQFARLNRIPMLALNVEPQLIRDTSAGGWASVPESKREGVGRAAAAPSAYVDELFEVHKAHADMRGHMRGHGAGGARGAAGRNDPAFRNFVEAQQVWDRAMAEALASRSRATADGGSKPLVVGIMGGGHIRGGHGVPHQLRDLGIDSIGTLLPIAASTPCADIPGGLADAVFAIPEQALDAPPPPRLGVGLEAHREGVRVATVSPASLAERSGFAVSDIIIEAAGEKTPTLAGLIATIRTQPAGTWLPMTVKRGSETLELIVRFPAKS</sequence>
<accession>A0A2U8GW26</accession>
<dbReference type="SUPFAM" id="SSF50156">
    <property type="entry name" value="PDZ domain-like"/>
    <property type="match status" value="1"/>
</dbReference>
<dbReference type="InterPro" id="IPR007314">
    <property type="entry name" value="Cofac_haem-bd_dom"/>
</dbReference>
<dbReference type="InterPro" id="IPR036034">
    <property type="entry name" value="PDZ_sf"/>
</dbReference>
<dbReference type="EMBL" id="CP022187">
    <property type="protein sequence ID" value="AWI77614.1"/>
    <property type="molecule type" value="Genomic_DNA"/>
</dbReference>
<name>A0A2U8GW26_9RHOO</name>
<proteinExistence type="predicted"/>
<organism evidence="2 3">
    <name type="scientific">Parazoarcus communis</name>
    <dbReference type="NCBI Taxonomy" id="41977"/>
    <lineage>
        <taxon>Bacteria</taxon>
        <taxon>Pseudomonadati</taxon>
        <taxon>Pseudomonadota</taxon>
        <taxon>Betaproteobacteria</taxon>
        <taxon>Rhodocyclales</taxon>
        <taxon>Zoogloeaceae</taxon>
        <taxon>Parazoarcus</taxon>
    </lineage>
</organism>
<dbReference type="Gene3D" id="3.40.50.11550">
    <property type="match status" value="1"/>
</dbReference>
<dbReference type="Proteomes" id="UP000244930">
    <property type="component" value="Chromosome"/>
</dbReference>
<dbReference type="SMART" id="SM00228">
    <property type="entry name" value="PDZ"/>
    <property type="match status" value="1"/>
</dbReference>